<dbReference type="PANTHER" id="PTHR12815">
    <property type="entry name" value="SORTING AND ASSEMBLY MACHINERY SAMM50 PROTEIN FAMILY MEMBER"/>
    <property type="match status" value="1"/>
</dbReference>
<evidence type="ECO:0000256" key="1">
    <source>
        <dbReference type="ARBA" id="ARBA00004442"/>
    </source>
</evidence>
<sequence length="588" mass="65466">MIARRAPPIATALWLLLVATPTWAEALRGVNVTGVDGDERTNIIGSLSLNRLSDADRANLSEARLSYLLRQAPDEARLAVEPYGYYDAQVDTDVVRADGGITVTVNVVLGEPVILRETAIEMNGAAQGDNEVQRPIERFRPRIGQTFDHRRYEASKLAVQRRLLERGYFDAELQQHRVEVSRQLREAAIRLTWDSGARYRFGKTTFTGSQIHTALIEQAVPYDDGEYYHQDALLKLHQRLTDFDYFGYIDVRPDLENAEGDRVPIAVSLTPGKRSVYTAGVNFGTDSGAGIELGLERRWVNDRGHKLEANLDVAQRRRSFGVEYRIPAFAWAEGWYAFGANRRDEESDVTKSRISELVASRTGTYRGWQLGVALHARNEDFVLGLDQPEADRIRGESRLVYPALSAQRVVADDALYPTRGFSLRGEFKTGASALGSETNFAQFVVDAKLIRSIGPRNRVLFRGQIGRTLTDEFDELPPSLRFFAGGDRSIRGYGYQEVGPRTDDIATGGKNLLVGSAEYERMFSRSWGGAVFVDAGNAFNDVNEGAYVGAGIGVRWRSPVGLVRFDLARGLKDPQDAFQIHINIGPDL</sequence>
<evidence type="ECO:0000313" key="14">
    <source>
        <dbReference type="Proteomes" id="UP000521199"/>
    </source>
</evidence>
<evidence type="ECO:0000256" key="4">
    <source>
        <dbReference type="ARBA" id="ARBA00022452"/>
    </source>
</evidence>
<organism evidence="13 14">
    <name type="scientific">Chiayiivirga flava</name>
    <dbReference type="NCBI Taxonomy" id="659595"/>
    <lineage>
        <taxon>Bacteria</taxon>
        <taxon>Pseudomonadati</taxon>
        <taxon>Pseudomonadota</taxon>
        <taxon>Gammaproteobacteria</taxon>
        <taxon>Lysobacterales</taxon>
        <taxon>Lysobacteraceae</taxon>
        <taxon>Chiayiivirga</taxon>
    </lineage>
</organism>
<comment type="caution">
    <text evidence="13">The sequence shown here is derived from an EMBL/GenBank/DDBJ whole genome shotgun (WGS) entry which is preliminary data.</text>
</comment>
<evidence type="ECO:0000259" key="12">
    <source>
        <dbReference type="Pfam" id="PF17243"/>
    </source>
</evidence>
<dbReference type="InterPro" id="IPR035243">
    <property type="entry name" value="TamA_POTRA_Dom_1"/>
</dbReference>
<dbReference type="Gene3D" id="2.40.160.50">
    <property type="entry name" value="membrane protein fhac: a member of the omp85/tpsb transporter family"/>
    <property type="match status" value="1"/>
</dbReference>
<dbReference type="EMBL" id="JACHHP010000005">
    <property type="protein sequence ID" value="MBB5209124.1"/>
    <property type="molecule type" value="Genomic_DNA"/>
</dbReference>
<dbReference type="Gene3D" id="3.10.20.310">
    <property type="entry name" value="membrane protein fhac"/>
    <property type="match status" value="3"/>
</dbReference>
<dbReference type="GO" id="GO:0009279">
    <property type="term" value="C:cell outer membrane"/>
    <property type="evidence" value="ECO:0007669"/>
    <property type="project" value="UniProtKB-SubCell"/>
</dbReference>
<keyword evidence="14" id="KW-1185">Reference proteome</keyword>
<evidence type="ECO:0000259" key="11">
    <source>
        <dbReference type="Pfam" id="PF01103"/>
    </source>
</evidence>
<name>A0A7W8G180_9GAMM</name>
<dbReference type="AlphaFoldDB" id="A0A7W8G180"/>
<keyword evidence="4" id="KW-1134">Transmembrane beta strand</keyword>
<proteinExistence type="inferred from homology"/>
<evidence type="ECO:0000256" key="9">
    <source>
        <dbReference type="ARBA" id="ARBA00033063"/>
    </source>
</evidence>
<protein>
    <recommendedName>
        <fullName evidence="3">Translocation and assembly module subunit TamA</fullName>
    </recommendedName>
    <alternativeName>
        <fullName evidence="9">Autotransporter assembly factor TamA</fullName>
    </alternativeName>
</protein>
<accession>A0A7W8G180</accession>
<dbReference type="Pfam" id="PF17243">
    <property type="entry name" value="POTRA_TamA_1"/>
    <property type="match status" value="1"/>
</dbReference>
<dbReference type="RefSeq" id="WP_183961674.1">
    <property type="nucleotide sequence ID" value="NZ_JACHHP010000005.1"/>
</dbReference>
<reference evidence="13 14" key="1">
    <citation type="submission" date="2020-08" db="EMBL/GenBank/DDBJ databases">
        <title>Genomic Encyclopedia of Type Strains, Phase IV (KMG-IV): sequencing the most valuable type-strain genomes for metagenomic binning, comparative biology and taxonomic classification.</title>
        <authorList>
            <person name="Goeker M."/>
        </authorList>
    </citation>
    <scope>NUCLEOTIDE SEQUENCE [LARGE SCALE GENOMIC DNA]</scope>
    <source>
        <strain evidence="13 14">DSM 24163</strain>
    </source>
</reference>
<evidence type="ECO:0000256" key="3">
    <source>
        <dbReference type="ARBA" id="ARBA00015419"/>
    </source>
</evidence>
<dbReference type="GO" id="GO:0097347">
    <property type="term" value="C:TAM protein secretion complex"/>
    <property type="evidence" value="ECO:0007669"/>
    <property type="project" value="TreeGrafter"/>
</dbReference>
<dbReference type="GO" id="GO:0009306">
    <property type="term" value="P:protein secretion"/>
    <property type="evidence" value="ECO:0007669"/>
    <property type="project" value="TreeGrafter"/>
</dbReference>
<evidence type="ECO:0000256" key="5">
    <source>
        <dbReference type="ARBA" id="ARBA00022692"/>
    </source>
</evidence>
<comment type="subcellular location">
    <subcellularLocation>
        <location evidence="1">Cell outer membrane</location>
    </subcellularLocation>
</comment>
<evidence type="ECO:0000256" key="7">
    <source>
        <dbReference type="ARBA" id="ARBA00023136"/>
    </source>
</evidence>
<comment type="similarity">
    <text evidence="2">Belongs to the TamA family.</text>
</comment>
<keyword evidence="7" id="KW-0472">Membrane</keyword>
<evidence type="ECO:0000256" key="10">
    <source>
        <dbReference type="ARBA" id="ARBA00093548"/>
    </source>
</evidence>
<dbReference type="InterPro" id="IPR000184">
    <property type="entry name" value="Bac_surfAg_D15"/>
</dbReference>
<evidence type="ECO:0000256" key="2">
    <source>
        <dbReference type="ARBA" id="ARBA00010248"/>
    </source>
</evidence>
<dbReference type="Proteomes" id="UP000521199">
    <property type="component" value="Unassembled WGS sequence"/>
</dbReference>
<evidence type="ECO:0000313" key="13">
    <source>
        <dbReference type="EMBL" id="MBB5209124.1"/>
    </source>
</evidence>
<comment type="subunit">
    <text evidence="10">Interacts with TamB to form the translocation and assembly module (TAM).</text>
</comment>
<feature type="domain" description="Bacterial surface antigen (D15)" evidence="11">
    <location>
        <begin position="303"/>
        <end position="585"/>
    </location>
</feature>
<keyword evidence="6" id="KW-0732">Signal</keyword>
<keyword evidence="8" id="KW-0998">Cell outer membrane</keyword>
<dbReference type="InterPro" id="IPR039910">
    <property type="entry name" value="D15-like"/>
</dbReference>
<evidence type="ECO:0000256" key="8">
    <source>
        <dbReference type="ARBA" id="ARBA00023237"/>
    </source>
</evidence>
<gene>
    <name evidence="13" type="ORF">HNQ52_002687</name>
</gene>
<feature type="domain" description="TamA POTRA" evidence="12">
    <location>
        <begin position="30"/>
        <end position="107"/>
    </location>
</feature>
<dbReference type="Pfam" id="PF01103">
    <property type="entry name" value="Omp85"/>
    <property type="match status" value="1"/>
</dbReference>
<keyword evidence="5" id="KW-0812">Transmembrane</keyword>
<dbReference type="PANTHER" id="PTHR12815:SF47">
    <property type="entry name" value="TRANSLOCATION AND ASSEMBLY MODULE SUBUNIT TAMA"/>
    <property type="match status" value="1"/>
</dbReference>
<evidence type="ECO:0000256" key="6">
    <source>
        <dbReference type="ARBA" id="ARBA00022729"/>
    </source>
</evidence>